<accession>A0A443LZ99</accession>
<reference evidence="6" key="2">
    <citation type="submission" date="2019-01" db="EMBL/GenBank/DDBJ databases">
        <title>Sinorhodobacter populi sp. nov. isolated from the symptomatic bark tissue of Populus euramericana canker.</title>
        <authorList>
            <person name="Li Y."/>
        </authorList>
    </citation>
    <scope>NUCLEOTIDE SEQUENCE [LARGE SCALE GENOMIC DNA]</scope>
    <source>
        <strain evidence="6">CGMCC 1.12963</strain>
    </source>
</reference>
<gene>
    <name evidence="5" type="ORF">EOW66_00325</name>
</gene>
<keyword evidence="6" id="KW-1185">Reference proteome</keyword>
<dbReference type="GO" id="GO:0016887">
    <property type="term" value="F:ATP hydrolysis activity"/>
    <property type="evidence" value="ECO:0007669"/>
    <property type="project" value="InterPro"/>
</dbReference>
<dbReference type="Gene3D" id="3.40.50.300">
    <property type="entry name" value="P-loop containing nucleotide triphosphate hydrolases"/>
    <property type="match status" value="1"/>
</dbReference>
<evidence type="ECO:0000256" key="3">
    <source>
        <dbReference type="ARBA" id="ARBA00022840"/>
    </source>
</evidence>
<dbReference type="CDD" id="cd03219">
    <property type="entry name" value="ABC_Mj1267_LivG_branched"/>
    <property type="match status" value="1"/>
</dbReference>
<dbReference type="InterPro" id="IPR051120">
    <property type="entry name" value="ABC_AA/LPS_Transport"/>
</dbReference>
<dbReference type="Pfam" id="PF12399">
    <property type="entry name" value="BCA_ABC_TP_C"/>
    <property type="match status" value="1"/>
</dbReference>
<dbReference type="InterPro" id="IPR032823">
    <property type="entry name" value="BCA_ABC_TP_C"/>
</dbReference>
<keyword evidence="2" id="KW-0547">Nucleotide-binding</keyword>
<dbReference type="GO" id="GO:0005886">
    <property type="term" value="C:plasma membrane"/>
    <property type="evidence" value="ECO:0007669"/>
    <property type="project" value="TreeGrafter"/>
</dbReference>
<name>A0A443LZ99_9RHOB</name>
<dbReference type="Proteomes" id="UP000288071">
    <property type="component" value="Unassembled WGS sequence"/>
</dbReference>
<keyword evidence="1" id="KW-0813">Transport</keyword>
<dbReference type="SUPFAM" id="SSF52540">
    <property type="entry name" value="P-loop containing nucleoside triphosphate hydrolases"/>
    <property type="match status" value="1"/>
</dbReference>
<sequence>MSAALQTIGLSKRFGGLTATDDVSFTLGHGARHALIGPNGAGKTTFINLLTGVLSANEGTILLEGEDITRMPQQQRARRGLGRTFQINQLFGAMTPVESVGLAVSERMGGGGQFWRRLGKRTDIVDEIVELLRQFRLIEVMDEPTARLPYGKQRLLEIAVALASQPRVLLLDEPAAGVPEAERGELLDTLAALPRDVSILLIEHDMDLVFSFADRISVLVNGALFAEGTPEAMRNDPRVQDVYLGSDNHV</sequence>
<dbReference type="EMBL" id="SAVA01000001">
    <property type="protein sequence ID" value="RWR54549.1"/>
    <property type="molecule type" value="Genomic_DNA"/>
</dbReference>
<organism evidence="5 6">
    <name type="scientific">Paenirhodobacter huangdaonensis</name>
    <dbReference type="NCBI Taxonomy" id="2501515"/>
    <lineage>
        <taxon>Bacteria</taxon>
        <taxon>Pseudomonadati</taxon>
        <taxon>Pseudomonadota</taxon>
        <taxon>Alphaproteobacteria</taxon>
        <taxon>Rhodobacterales</taxon>
        <taxon>Rhodobacter group</taxon>
        <taxon>Paenirhodobacter</taxon>
    </lineage>
</organism>
<feature type="domain" description="ABC transporter" evidence="4">
    <location>
        <begin position="5"/>
        <end position="246"/>
    </location>
</feature>
<dbReference type="InterPro" id="IPR003439">
    <property type="entry name" value="ABC_transporter-like_ATP-bd"/>
</dbReference>
<dbReference type="Pfam" id="PF00005">
    <property type="entry name" value="ABC_tran"/>
    <property type="match status" value="1"/>
</dbReference>
<dbReference type="InterPro" id="IPR027417">
    <property type="entry name" value="P-loop_NTPase"/>
</dbReference>
<dbReference type="PANTHER" id="PTHR45772">
    <property type="entry name" value="CONSERVED COMPONENT OF ABC TRANSPORTER FOR NATURAL AMINO ACIDS-RELATED"/>
    <property type="match status" value="1"/>
</dbReference>
<dbReference type="GO" id="GO:0005524">
    <property type="term" value="F:ATP binding"/>
    <property type="evidence" value="ECO:0007669"/>
    <property type="project" value="UniProtKB-KW"/>
</dbReference>
<dbReference type="RefSeq" id="WP_128154017.1">
    <property type="nucleotide sequence ID" value="NZ_JBHSOM010000007.1"/>
</dbReference>
<evidence type="ECO:0000313" key="5">
    <source>
        <dbReference type="EMBL" id="RWR54549.1"/>
    </source>
</evidence>
<proteinExistence type="predicted"/>
<dbReference type="SMART" id="SM00382">
    <property type="entry name" value="AAA"/>
    <property type="match status" value="1"/>
</dbReference>
<evidence type="ECO:0000313" key="6">
    <source>
        <dbReference type="Proteomes" id="UP000288071"/>
    </source>
</evidence>
<keyword evidence="3 5" id="KW-0067">ATP-binding</keyword>
<evidence type="ECO:0000259" key="4">
    <source>
        <dbReference type="PROSITE" id="PS50893"/>
    </source>
</evidence>
<reference evidence="5 6" key="1">
    <citation type="submission" date="2019-01" db="EMBL/GenBank/DDBJ databases">
        <title>Sinorhodobacter populi sp. nov. isolated from the symptomatic bark tissue of Populus euramericana canker.</title>
        <authorList>
            <person name="Xu G."/>
        </authorList>
    </citation>
    <scope>NUCLEOTIDE SEQUENCE [LARGE SCALE GENOMIC DNA]</scope>
    <source>
        <strain evidence="5 6">CGMCC 1.12963</strain>
    </source>
</reference>
<dbReference type="AlphaFoldDB" id="A0A443LZ99"/>
<protein>
    <submittedName>
        <fullName evidence="5">ABC transporter ATP-binding protein</fullName>
    </submittedName>
</protein>
<evidence type="ECO:0000256" key="2">
    <source>
        <dbReference type="ARBA" id="ARBA00022741"/>
    </source>
</evidence>
<dbReference type="PANTHER" id="PTHR45772:SF2">
    <property type="entry name" value="ABC TRANSPORTER ATP-BINDING PROTEIN"/>
    <property type="match status" value="1"/>
</dbReference>
<comment type="caution">
    <text evidence="5">The sequence shown here is derived from an EMBL/GenBank/DDBJ whole genome shotgun (WGS) entry which is preliminary data.</text>
</comment>
<dbReference type="InterPro" id="IPR003593">
    <property type="entry name" value="AAA+_ATPase"/>
</dbReference>
<dbReference type="PROSITE" id="PS50893">
    <property type="entry name" value="ABC_TRANSPORTER_2"/>
    <property type="match status" value="1"/>
</dbReference>
<evidence type="ECO:0000256" key="1">
    <source>
        <dbReference type="ARBA" id="ARBA00022448"/>
    </source>
</evidence>